<dbReference type="InterPro" id="IPR016161">
    <property type="entry name" value="Ald_DH/histidinol_DH"/>
</dbReference>
<dbReference type="GO" id="GO:0004777">
    <property type="term" value="F:succinate-semialdehyde dehydrogenase (NAD+) activity"/>
    <property type="evidence" value="ECO:0007669"/>
    <property type="project" value="TreeGrafter"/>
</dbReference>
<evidence type="ECO:0000313" key="6">
    <source>
        <dbReference type="Proteomes" id="UP000008037"/>
    </source>
</evidence>
<dbReference type="InterPro" id="IPR015590">
    <property type="entry name" value="Aldehyde_DH_dom"/>
</dbReference>
<dbReference type="Proteomes" id="UP000008037">
    <property type="component" value="Chromosome"/>
</dbReference>
<dbReference type="OrthoDB" id="6342at2157"/>
<dbReference type="GO" id="GO:0004030">
    <property type="term" value="F:aldehyde dehydrogenase [NAD(P)+] activity"/>
    <property type="evidence" value="ECO:0007669"/>
    <property type="project" value="InterPro"/>
</dbReference>
<dbReference type="Pfam" id="PF00171">
    <property type="entry name" value="Aldedh"/>
    <property type="match status" value="1"/>
</dbReference>
<reference evidence="5 6" key="1">
    <citation type="journal article" date="2012" name="Environ. Microbiol.">
        <title>The genome of the ammonia-oxidizing Candidatus Nitrososphaera gargensis: insights into metabolic versatility and environmental adaptations.</title>
        <authorList>
            <person name="Spang A."/>
            <person name="Poehlein A."/>
            <person name="Offre P."/>
            <person name="Zumbragel S."/>
            <person name="Haider S."/>
            <person name="Rychlik N."/>
            <person name="Nowka B."/>
            <person name="Schmeisser C."/>
            <person name="Lebedeva E.V."/>
            <person name="Rattei T."/>
            <person name="Bohm C."/>
            <person name="Schmid M."/>
            <person name="Galushko A."/>
            <person name="Hatzenpichler R."/>
            <person name="Weinmaier T."/>
            <person name="Daniel R."/>
            <person name="Schleper C."/>
            <person name="Spieck E."/>
            <person name="Streit W."/>
            <person name="Wagner M."/>
        </authorList>
    </citation>
    <scope>NUCLEOTIDE SEQUENCE [LARGE SCALE GENOMIC DNA]</scope>
    <source>
        <strain evidence="6">Ga9.2</strain>
    </source>
</reference>
<dbReference type="InterPro" id="IPR016162">
    <property type="entry name" value="Ald_DH_N"/>
</dbReference>
<gene>
    <name evidence="5" type="primary">gabD</name>
    <name evidence="5" type="ordered locus">Ngar_c26830</name>
</gene>
<dbReference type="SUPFAM" id="SSF53720">
    <property type="entry name" value="ALDH-like"/>
    <property type="match status" value="1"/>
</dbReference>
<dbReference type="EMBL" id="CP002408">
    <property type="protein sequence ID" value="AFU59604.1"/>
    <property type="molecule type" value="Genomic_DNA"/>
</dbReference>
<dbReference type="RefSeq" id="WP_015020139.1">
    <property type="nucleotide sequence ID" value="NC_018719.1"/>
</dbReference>
<dbReference type="PANTHER" id="PTHR43217:SF1">
    <property type="entry name" value="SUCCINATE SEMIALDEHYDE DEHYDROGENASE [NAD(P)+] SAD"/>
    <property type="match status" value="1"/>
</dbReference>
<evidence type="ECO:0000256" key="1">
    <source>
        <dbReference type="ARBA" id="ARBA00009986"/>
    </source>
</evidence>
<comment type="similarity">
    <text evidence="1">Belongs to the aldehyde dehydrogenase family.</text>
</comment>
<dbReference type="PROSITE" id="PS00070">
    <property type="entry name" value="ALDEHYDE_DEHYDR_CYS"/>
    <property type="match status" value="1"/>
</dbReference>
<dbReference type="AlphaFoldDB" id="K0INL9"/>
<feature type="domain" description="Aldehyde dehydrogenase" evidence="4">
    <location>
        <begin position="3"/>
        <end position="451"/>
    </location>
</feature>
<dbReference type="FunFam" id="3.40.309.10:FF:000010">
    <property type="entry name" value="Gamma-aminobutyraldehyde dehydrogenase"/>
    <property type="match status" value="1"/>
</dbReference>
<evidence type="ECO:0000259" key="4">
    <source>
        <dbReference type="Pfam" id="PF00171"/>
    </source>
</evidence>
<dbReference type="PATRIC" id="fig|1237085.11.peg.2658"/>
<dbReference type="FunFam" id="3.40.605.10:FF:000012">
    <property type="entry name" value="NAD-dependent succinate-semialdehyde dehydrogenase"/>
    <property type="match status" value="1"/>
</dbReference>
<sequence>MPKIETINPSTGKVIAAYENEGPEQVSRRVKAARDAFAKWKKMDLAERSECMRRLGGVMRKNREEYARLVTEEMGKPIRQALAEIEKCAWVCDYYAERAEVFLRDEIIPTEFRKSFVSFEPLGVVAAIMPWNFPFWQVMRFAVPALTAGNVGVLKHSSICLGSALKLEQAFRDAGFPENVFQSVIGDYRAGEALVQADVDAVSITGSVNTGRRVAELASQDLKKFVLELGGSDPFVVLEDADLNQTAYMATQSRLLNTGQSCIAAKRFIVVQEIADKFTKLFVENTQAEVVGDPLDSKTTVGPLVRDNQRQALAKQVEDAKGKGGKVLTGGQPLKREGFFYEPTIISNVNHDMDVVREEVFGPAAPIIVVKNEEEAIREANNSEFGLGASIWTNNIERGMRLARQIESGIVSVNEMVKSDPRLPFGGIKKSGIGRELSEFGIREFVNIKSVVVKDITSKLLVE</sequence>
<dbReference type="InterPro" id="IPR016160">
    <property type="entry name" value="Ald_DH_CS_CYS"/>
</dbReference>
<evidence type="ECO:0000256" key="3">
    <source>
        <dbReference type="ARBA" id="ARBA00023002"/>
    </source>
</evidence>
<dbReference type="HOGENOM" id="CLU_005391_1_0_2"/>
<dbReference type="STRING" id="1237085.Ngar_c26830"/>
<dbReference type="InParanoid" id="K0INL9"/>
<protein>
    <submittedName>
        <fullName evidence="5">Succinate-semialdehyde dehydrogenase</fullName>
    </submittedName>
</protein>
<accession>K0INL9</accession>
<dbReference type="InterPro" id="IPR047110">
    <property type="entry name" value="GABD/Sad-like"/>
</dbReference>
<dbReference type="InterPro" id="IPR016163">
    <property type="entry name" value="Ald_DH_C"/>
</dbReference>
<dbReference type="FunCoup" id="K0INL9">
    <property type="interactions" value="61"/>
</dbReference>
<evidence type="ECO:0000256" key="2">
    <source>
        <dbReference type="ARBA" id="ARBA00022857"/>
    </source>
</evidence>
<keyword evidence="2" id="KW-0521">NADP</keyword>
<keyword evidence="6" id="KW-1185">Reference proteome</keyword>
<dbReference type="Gene3D" id="3.40.605.10">
    <property type="entry name" value="Aldehyde Dehydrogenase, Chain A, domain 1"/>
    <property type="match status" value="1"/>
</dbReference>
<organism evidence="5 6">
    <name type="scientific">Nitrososphaera gargensis (strain Ga9.2)</name>
    <dbReference type="NCBI Taxonomy" id="1237085"/>
    <lineage>
        <taxon>Archaea</taxon>
        <taxon>Nitrososphaerota</taxon>
        <taxon>Nitrososphaeria</taxon>
        <taxon>Nitrososphaerales</taxon>
        <taxon>Nitrososphaeraceae</taxon>
        <taxon>Nitrososphaera</taxon>
    </lineage>
</organism>
<evidence type="ECO:0000313" key="5">
    <source>
        <dbReference type="EMBL" id="AFU59604.1"/>
    </source>
</evidence>
<proteinExistence type="inferred from homology"/>
<keyword evidence="3" id="KW-0560">Oxidoreductase</keyword>
<dbReference type="InterPro" id="IPR044148">
    <property type="entry name" value="ALDH_GabD1-like"/>
</dbReference>
<dbReference type="Gene3D" id="3.40.309.10">
    <property type="entry name" value="Aldehyde Dehydrogenase, Chain A, domain 2"/>
    <property type="match status" value="1"/>
</dbReference>
<dbReference type="GeneID" id="13794702"/>
<dbReference type="PANTHER" id="PTHR43217">
    <property type="entry name" value="SUCCINATE SEMIALDEHYDE DEHYDROGENASE [NAD(P)+] SAD"/>
    <property type="match status" value="1"/>
</dbReference>
<dbReference type="KEGG" id="nga:Ngar_c26830"/>
<name>K0INL9_NITGG</name>
<dbReference type="CDD" id="cd07100">
    <property type="entry name" value="ALDH_SSADH1_GabD1"/>
    <property type="match status" value="1"/>
</dbReference>